<dbReference type="SUPFAM" id="SSF53335">
    <property type="entry name" value="S-adenosyl-L-methionine-dependent methyltransferases"/>
    <property type="match status" value="1"/>
</dbReference>
<organism evidence="7 8">
    <name type="scientific">Prevotella bivia</name>
    <dbReference type="NCBI Taxonomy" id="28125"/>
    <lineage>
        <taxon>Bacteria</taxon>
        <taxon>Pseudomonadati</taxon>
        <taxon>Bacteroidota</taxon>
        <taxon>Bacteroidia</taxon>
        <taxon>Bacteroidales</taxon>
        <taxon>Prevotellaceae</taxon>
        <taxon>Prevotella</taxon>
    </lineage>
</organism>
<evidence type="ECO:0000259" key="6">
    <source>
        <dbReference type="Pfam" id="PF07669"/>
    </source>
</evidence>
<dbReference type="GO" id="GO:0003676">
    <property type="term" value="F:nucleic acid binding"/>
    <property type="evidence" value="ECO:0007669"/>
    <property type="project" value="InterPro"/>
</dbReference>
<dbReference type="REBASE" id="170294">
    <property type="entry name" value="Pbi7880ORF1507P"/>
</dbReference>
<accession>A0A137STY1</accession>
<dbReference type="InterPro" id="IPR002052">
    <property type="entry name" value="DNA_methylase_N6_adenine_CS"/>
</dbReference>
<dbReference type="InterPro" id="IPR050953">
    <property type="entry name" value="N4_N6_ade-DNA_methylase"/>
</dbReference>
<dbReference type="GO" id="GO:0006304">
    <property type="term" value="P:DNA modification"/>
    <property type="evidence" value="ECO:0007669"/>
    <property type="project" value="InterPro"/>
</dbReference>
<feature type="domain" description="Type II methyltransferase M.TaqI-like" evidence="6">
    <location>
        <begin position="396"/>
        <end position="555"/>
    </location>
</feature>
<dbReference type="Proteomes" id="UP000070093">
    <property type="component" value="Unassembled WGS sequence"/>
</dbReference>
<dbReference type="EMBL" id="LTAG01000085">
    <property type="protein sequence ID" value="KXO15928.1"/>
    <property type="molecule type" value="Genomic_DNA"/>
</dbReference>
<dbReference type="Gene3D" id="3.40.50.150">
    <property type="entry name" value="Vaccinia Virus protein VP39"/>
    <property type="match status" value="1"/>
</dbReference>
<name>A0A137STY1_9BACT</name>
<protein>
    <recommendedName>
        <fullName evidence="1">site-specific DNA-methyltransferase (adenine-specific)</fullName>
        <ecNumber evidence="1">2.1.1.72</ecNumber>
    </recommendedName>
</protein>
<evidence type="ECO:0000313" key="8">
    <source>
        <dbReference type="Proteomes" id="UP000070093"/>
    </source>
</evidence>
<sequence>MPVMESIFTNTVSDLKFTPYSIENGGVVLCNSIPPECSPEILFGIDTAKRFFADAVYFRHFSDGRVSIPQIYFFDYTLRNVSNEDKKDIHKRMWSGYVVPIYIIVEKSSVSIFDARTKAQTGKEHYVEELLRLSGTGIKEFDAAFFDDGMFWEEEQYKKKFQFEESATKDLIRGLKEVHKNFQEKSGLDKHVSLKLLVQSLLIKYLEERDESSQSGYFAKTYFKKNFDCTKFCEIIREGKLLALLDHLAEDFNGKIFEWDKEKEKEARESIQKSEVKILASYLDGNIENNQYVIWRLYSFSHLPVEVISSVYEELLTDSKDIVYTPEMVVSTLIDESMPLKEPRENFRLIDVSCGSGIFLVKAYKRIIQWWRYAEWLKTGNLSKPSLDVLKRLLKNSIYGIDIEDDAVRLAVFSLALAMLDEVDLNPPTWQKLKFPDFSKNIKKADFFKYISANIDDTYDLVIGNPPFNLHSVLGREPKRKKFFKTLRENIGYRCEFDIPDENPALHFLVQSMNLLRSDGQLCMIQPAAPILYNNNMSFKQALFSKYNLQQVIDFTLLPDIWAGARVATIALFIKKSLPDSNSVLHLVANRTFSNKNRIFLEFDHYDFHFISKDDIINNPFIWKADLLGGGRIIDLIERFRKMRTLGAFLAEKEKHCGWKYNEGYTVGNKKYPAPFIHGQKAIDPRTFGKGRNGDFKTFYESNTHFEAPRLQKKEIYLAPHIIIKENIGKTNIPIVFLDEDMCFSHEMVGIYAPNSEINELKKVYDIFQEFNVLYRFYILVTSSRLIVGRATSILKRDMDRLPFPTNLSDLKVQDLENQIIKEAVDNYASKGMKDETASQSQILHFSDIFCKTLNNIYEENNKSFKLFKIIDTSKYYALHFEYTADIIESSFTKLEELNSYVKDVIPTQKGALAGFHIQRVLKLYGQNSIILVKPKNVRYWSTNIALRDSDECYSDYVNARYGNAAR</sequence>
<dbReference type="PROSITE" id="PS00092">
    <property type="entry name" value="N6_MTASE"/>
    <property type="match status" value="1"/>
</dbReference>
<evidence type="ECO:0000256" key="1">
    <source>
        <dbReference type="ARBA" id="ARBA00011900"/>
    </source>
</evidence>
<dbReference type="PATRIC" id="fig|28125.4.peg.1492"/>
<dbReference type="PRINTS" id="PR00507">
    <property type="entry name" value="N12N6MTFRASE"/>
</dbReference>
<proteinExistence type="predicted"/>
<dbReference type="InterPro" id="IPR011639">
    <property type="entry name" value="MethylTrfase_TaqI-like_dom"/>
</dbReference>
<evidence type="ECO:0000256" key="2">
    <source>
        <dbReference type="ARBA" id="ARBA00022603"/>
    </source>
</evidence>
<gene>
    <name evidence="7" type="ORF">HMPREF3202_01507</name>
</gene>
<evidence type="ECO:0000256" key="4">
    <source>
        <dbReference type="ARBA" id="ARBA00022691"/>
    </source>
</evidence>
<dbReference type="PANTHER" id="PTHR33841:SF1">
    <property type="entry name" value="DNA METHYLTRANSFERASE A"/>
    <property type="match status" value="1"/>
</dbReference>
<dbReference type="STRING" id="28125.HMPREF3202_01507"/>
<dbReference type="GO" id="GO:0009007">
    <property type="term" value="F:site-specific DNA-methyltransferase (adenine-specific) activity"/>
    <property type="evidence" value="ECO:0007669"/>
    <property type="project" value="UniProtKB-EC"/>
</dbReference>
<reference evidence="7 8" key="1">
    <citation type="submission" date="2016-02" db="EMBL/GenBank/DDBJ databases">
        <authorList>
            <person name="Wen L."/>
            <person name="He K."/>
            <person name="Yang H."/>
        </authorList>
    </citation>
    <scope>NUCLEOTIDE SEQUENCE [LARGE SCALE GENOMIC DNA]</scope>
    <source>
        <strain evidence="7 8">GED7880</strain>
    </source>
</reference>
<evidence type="ECO:0000313" key="7">
    <source>
        <dbReference type="EMBL" id="KXO15928.1"/>
    </source>
</evidence>
<dbReference type="AlphaFoldDB" id="A0A137STY1"/>
<keyword evidence="4" id="KW-0949">S-adenosyl-L-methionine</keyword>
<evidence type="ECO:0000256" key="5">
    <source>
        <dbReference type="ARBA" id="ARBA00047942"/>
    </source>
</evidence>
<comment type="caution">
    <text evidence="7">The sequence shown here is derived from an EMBL/GenBank/DDBJ whole genome shotgun (WGS) entry which is preliminary data.</text>
</comment>
<dbReference type="PANTHER" id="PTHR33841">
    <property type="entry name" value="DNA METHYLTRANSFERASE YEEA-RELATED"/>
    <property type="match status" value="1"/>
</dbReference>
<dbReference type="GO" id="GO:0032259">
    <property type="term" value="P:methylation"/>
    <property type="evidence" value="ECO:0007669"/>
    <property type="project" value="UniProtKB-KW"/>
</dbReference>
<keyword evidence="3" id="KW-0808">Transferase</keyword>
<dbReference type="EC" id="2.1.1.72" evidence="1"/>
<evidence type="ECO:0000256" key="3">
    <source>
        <dbReference type="ARBA" id="ARBA00022679"/>
    </source>
</evidence>
<comment type="catalytic activity">
    <reaction evidence="5">
        <text>a 2'-deoxyadenosine in DNA + S-adenosyl-L-methionine = an N(6)-methyl-2'-deoxyadenosine in DNA + S-adenosyl-L-homocysteine + H(+)</text>
        <dbReference type="Rhea" id="RHEA:15197"/>
        <dbReference type="Rhea" id="RHEA-COMP:12418"/>
        <dbReference type="Rhea" id="RHEA-COMP:12419"/>
        <dbReference type="ChEBI" id="CHEBI:15378"/>
        <dbReference type="ChEBI" id="CHEBI:57856"/>
        <dbReference type="ChEBI" id="CHEBI:59789"/>
        <dbReference type="ChEBI" id="CHEBI:90615"/>
        <dbReference type="ChEBI" id="CHEBI:90616"/>
        <dbReference type="EC" id="2.1.1.72"/>
    </reaction>
</comment>
<dbReference type="Pfam" id="PF07669">
    <property type="entry name" value="Eco57I"/>
    <property type="match status" value="1"/>
</dbReference>
<dbReference type="InterPro" id="IPR029063">
    <property type="entry name" value="SAM-dependent_MTases_sf"/>
</dbReference>
<keyword evidence="2 7" id="KW-0489">Methyltransferase</keyword>